<feature type="domain" description="PRC-barrel" evidence="2">
    <location>
        <begin position="90"/>
        <end position="146"/>
    </location>
</feature>
<feature type="compositionally biased region" description="Acidic residues" evidence="1">
    <location>
        <begin position="246"/>
        <end position="261"/>
    </location>
</feature>
<feature type="compositionally biased region" description="Acidic residues" evidence="1">
    <location>
        <begin position="207"/>
        <end position="239"/>
    </location>
</feature>
<evidence type="ECO:0000313" key="4">
    <source>
        <dbReference type="Proteomes" id="UP001320544"/>
    </source>
</evidence>
<gene>
    <name evidence="3" type="ORF">CE91St30_01140</name>
</gene>
<dbReference type="EMBL" id="AP025564">
    <property type="protein sequence ID" value="BDE94781.1"/>
    <property type="molecule type" value="Genomic_DNA"/>
</dbReference>
<feature type="region of interest" description="Disordered" evidence="1">
    <location>
        <begin position="161"/>
        <end position="185"/>
    </location>
</feature>
<dbReference type="RefSeq" id="WP_244411320.1">
    <property type="nucleotide sequence ID" value="NZ_AP025564.1"/>
</dbReference>
<dbReference type="Pfam" id="PF05239">
    <property type="entry name" value="PRC"/>
    <property type="match status" value="1"/>
</dbReference>
<evidence type="ECO:0000313" key="3">
    <source>
        <dbReference type="EMBL" id="BDE94781.1"/>
    </source>
</evidence>
<feature type="compositionally biased region" description="Low complexity" evidence="1">
    <location>
        <begin position="161"/>
        <end position="176"/>
    </location>
</feature>
<dbReference type="Proteomes" id="UP001320544">
    <property type="component" value="Chromosome"/>
</dbReference>
<organism evidence="3 4">
    <name type="scientific">Raoultibacter timonensis</name>
    <dbReference type="NCBI Taxonomy" id="1907662"/>
    <lineage>
        <taxon>Bacteria</taxon>
        <taxon>Bacillati</taxon>
        <taxon>Actinomycetota</taxon>
        <taxon>Coriobacteriia</taxon>
        <taxon>Eggerthellales</taxon>
        <taxon>Eggerthellaceae</taxon>
        <taxon>Raoultibacter</taxon>
    </lineage>
</organism>
<evidence type="ECO:0000259" key="2">
    <source>
        <dbReference type="Pfam" id="PF05239"/>
    </source>
</evidence>
<keyword evidence="4" id="KW-1185">Reference proteome</keyword>
<evidence type="ECO:0000256" key="1">
    <source>
        <dbReference type="SAM" id="MobiDB-lite"/>
    </source>
</evidence>
<sequence length="315" mass="34018">METNESILTKGVVSIDDRKQVRKVKGVIIDCDACGVSHYIVSSASTNSSLVLPFEKSLAVGDTFMTIQSRDDFLSTTDLTARGALEDNFDLVGLEVYSRAGSHLGVIKGFDIDTAFGNVTKIDLEDGDSFESESYVFFAREFVFVDDGTEIDADIRVAAVEPTAGETEGEAAPLAEPADDEVAVEPESEEVVERVLESDEADEAIYEAEEAEEEAAAEDEAECVAEGDFEDDPSDDVTEEPVAAELEADSAESVEEESDPDAELRSFLVGKKLNERVVSQDGSFVIEAGEEITEQVFAEAQKCDAVLLLTMSVDE</sequence>
<name>A0ABM7WF45_9ACTN</name>
<proteinExistence type="predicted"/>
<dbReference type="InterPro" id="IPR027275">
    <property type="entry name" value="PRC-brl_dom"/>
</dbReference>
<accession>A0ABM7WF45</accession>
<feature type="region of interest" description="Disordered" evidence="1">
    <location>
        <begin position="207"/>
        <end position="262"/>
    </location>
</feature>
<protein>
    <recommendedName>
        <fullName evidence="2">PRC-barrel domain-containing protein</fullName>
    </recommendedName>
</protein>
<reference evidence="3 4" key="1">
    <citation type="submission" date="2022-01" db="EMBL/GenBank/DDBJ databases">
        <title>Novel bile acid biosynthetic pathways are enriched in the microbiome of centenarians.</title>
        <authorList>
            <person name="Sato Y."/>
            <person name="Atarashi K."/>
            <person name="Plichta R.D."/>
            <person name="Arai Y."/>
            <person name="Sasajima S."/>
            <person name="Kearney M.S."/>
            <person name="Suda W."/>
            <person name="Takeshita K."/>
            <person name="Sasaki T."/>
            <person name="Okamoto S."/>
            <person name="Skelly N.A."/>
            <person name="Okamura Y."/>
            <person name="Vlamakis H."/>
            <person name="Li Y."/>
            <person name="Tanoue T."/>
            <person name="Takei H."/>
            <person name="Nittono H."/>
            <person name="Narushima S."/>
            <person name="Irie J."/>
            <person name="Itoh H."/>
            <person name="Moriya K."/>
            <person name="Sugiura Y."/>
            <person name="Suematsu M."/>
            <person name="Moritoki N."/>
            <person name="Shibata S."/>
            <person name="Littman R.D."/>
            <person name="Fischbach A.M."/>
            <person name="Uwamino Y."/>
            <person name="Inoue T."/>
            <person name="Honda A."/>
            <person name="Hattori M."/>
            <person name="Murai T."/>
            <person name="Xavier J.R."/>
            <person name="Hirose N."/>
            <person name="Honda K."/>
        </authorList>
    </citation>
    <scope>NUCLEOTIDE SEQUENCE [LARGE SCALE GENOMIC DNA]</scope>
    <source>
        <strain evidence="3 4">CE91-St30</strain>
    </source>
</reference>